<dbReference type="Pfam" id="PF02931">
    <property type="entry name" value="Neur_chan_LBD"/>
    <property type="match status" value="1"/>
</dbReference>
<evidence type="ECO:0000256" key="3">
    <source>
        <dbReference type="RuleBase" id="RU000687"/>
    </source>
</evidence>
<keyword evidence="3" id="KW-0406">Ion transport</keyword>
<dbReference type="CDD" id="cd18987">
    <property type="entry name" value="LGIC_ECD_anion"/>
    <property type="match status" value="1"/>
</dbReference>
<dbReference type="PRINTS" id="PR00252">
    <property type="entry name" value="NRIONCHANNEL"/>
</dbReference>
<dbReference type="Proteomes" id="UP000694941">
    <property type="component" value="Unplaced"/>
</dbReference>
<dbReference type="PANTHER" id="PTHR18945">
    <property type="entry name" value="NEUROTRANSMITTER GATED ION CHANNEL"/>
    <property type="match status" value="1"/>
</dbReference>
<protein>
    <submittedName>
        <fullName evidence="6">Gamma-aminobutyric acid receptor subunit rho-2-like</fullName>
    </submittedName>
</protein>
<dbReference type="InterPro" id="IPR036734">
    <property type="entry name" value="Neur_chan_lig-bd_sf"/>
</dbReference>
<dbReference type="Gene3D" id="2.70.170.10">
    <property type="entry name" value="Neurotransmitter-gated ion-channel ligand-binding domain"/>
    <property type="match status" value="1"/>
</dbReference>
<keyword evidence="2" id="KW-0472">Membrane</keyword>
<evidence type="ECO:0000313" key="6">
    <source>
        <dbReference type="RefSeq" id="XP_022243358.1"/>
    </source>
</evidence>
<gene>
    <name evidence="6" type="primary">LOC111086103</name>
</gene>
<comment type="subcellular location">
    <subcellularLocation>
        <location evidence="1">Membrane</location>
        <topology evidence="1">Multi-pass membrane protein</topology>
    </subcellularLocation>
</comment>
<dbReference type="RefSeq" id="XP_022243358.1">
    <property type="nucleotide sequence ID" value="XM_022387650.1"/>
</dbReference>
<reference evidence="6" key="1">
    <citation type="submission" date="2025-08" db="UniProtKB">
        <authorList>
            <consortium name="RefSeq"/>
        </authorList>
    </citation>
    <scope>IDENTIFICATION</scope>
    <source>
        <tissue evidence="6">Muscle</tissue>
    </source>
</reference>
<sequence length="205" mass="23709">MSYESILPEGYQKVEPPPSEKGPVNVFISVQIYDIYGVNEESMDFYLHIYVTDIWEDSRLLVDCVTSEKSVKLPDNIVKLIWMPDIYFENTKSGTLFSTTVPNTIVKILPDKSILRNARYLLQVSCAMNLKDYPMDRQICHLRTGLYSHSDNEVYIQWTKESRGRYDWIPSVKLIGGDELPEYKLVEVVPETQVVAWTLGRTTLM</sequence>
<name>A0ABM1SIA3_LIMPO</name>
<evidence type="ECO:0000256" key="2">
    <source>
        <dbReference type="ARBA" id="ARBA00023136"/>
    </source>
</evidence>
<evidence type="ECO:0000313" key="5">
    <source>
        <dbReference type="Proteomes" id="UP000694941"/>
    </source>
</evidence>
<keyword evidence="3" id="KW-0813">Transport</keyword>
<dbReference type="SUPFAM" id="SSF63712">
    <property type="entry name" value="Nicotinic receptor ligand binding domain-like"/>
    <property type="match status" value="1"/>
</dbReference>
<organism evidence="5 6">
    <name type="scientific">Limulus polyphemus</name>
    <name type="common">Atlantic horseshoe crab</name>
    <dbReference type="NCBI Taxonomy" id="6850"/>
    <lineage>
        <taxon>Eukaryota</taxon>
        <taxon>Metazoa</taxon>
        <taxon>Ecdysozoa</taxon>
        <taxon>Arthropoda</taxon>
        <taxon>Chelicerata</taxon>
        <taxon>Merostomata</taxon>
        <taxon>Xiphosura</taxon>
        <taxon>Limulidae</taxon>
        <taxon>Limulus</taxon>
    </lineage>
</organism>
<keyword evidence="5" id="KW-1185">Reference proteome</keyword>
<dbReference type="PROSITE" id="PS00236">
    <property type="entry name" value="NEUROTR_ION_CHANNEL"/>
    <property type="match status" value="1"/>
</dbReference>
<proteinExistence type="inferred from homology"/>
<evidence type="ECO:0000259" key="4">
    <source>
        <dbReference type="Pfam" id="PF02931"/>
    </source>
</evidence>
<dbReference type="InterPro" id="IPR006201">
    <property type="entry name" value="Neur_channel"/>
</dbReference>
<dbReference type="InterPro" id="IPR006202">
    <property type="entry name" value="Neur_chan_lig-bd"/>
</dbReference>
<evidence type="ECO:0000256" key="1">
    <source>
        <dbReference type="ARBA" id="ARBA00004141"/>
    </source>
</evidence>
<dbReference type="InterPro" id="IPR018000">
    <property type="entry name" value="Neurotransmitter_ion_chnl_CS"/>
</dbReference>
<feature type="domain" description="Neurotransmitter-gated ion-channel ligand-binding" evidence="4">
    <location>
        <begin position="8"/>
        <end position="163"/>
    </location>
</feature>
<accession>A0ABM1SIA3</accession>
<comment type="similarity">
    <text evidence="3">Belongs to the ligand-gated ion channel (TC 1.A.9) family.</text>
</comment>
<keyword evidence="3" id="KW-0407">Ion channel</keyword>
<dbReference type="GeneID" id="111086103"/>